<dbReference type="Pfam" id="PF00319">
    <property type="entry name" value="SRF-TF"/>
    <property type="match status" value="1"/>
</dbReference>
<evidence type="ECO:0000256" key="6">
    <source>
        <dbReference type="SAM" id="Coils"/>
    </source>
</evidence>
<dbReference type="PANTHER" id="PTHR48019">
    <property type="entry name" value="SERUM RESPONSE FACTOR HOMOLOG"/>
    <property type="match status" value="1"/>
</dbReference>
<evidence type="ECO:0000256" key="2">
    <source>
        <dbReference type="ARBA" id="ARBA00023015"/>
    </source>
</evidence>
<reference evidence="9" key="1">
    <citation type="journal article" date="2017" name="Evodevo">
        <title>Expression patterns of Passiflora edulis APETALA1/FRUITFULL homologues shed light onto tendril and corona identities.</title>
        <authorList>
            <person name="Scorza L.C."/>
            <person name="Hernandes-Lopes J."/>
            <person name="Melo-de-Pinna G.F."/>
            <person name="Dornelas M.C."/>
        </authorList>
    </citation>
    <scope>NUCLEOTIDE SEQUENCE</scope>
</reference>
<dbReference type="SMART" id="SM00432">
    <property type="entry name" value="MADS"/>
    <property type="match status" value="1"/>
</dbReference>
<dbReference type="GO" id="GO:0000977">
    <property type="term" value="F:RNA polymerase II transcription regulatory region sequence-specific DNA binding"/>
    <property type="evidence" value="ECO:0007669"/>
    <property type="project" value="InterPro"/>
</dbReference>
<feature type="domain" description="MADS-box" evidence="7">
    <location>
        <begin position="1"/>
        <end position="61"/>
    </location>
</feature>
<evidence type="ECO:0000256" key="5">
    <source>
        <dbReference type="ARBA" id="ARBA00023242"/>
    </source>
</evidence>
<evidence type="ECO:0000259" key="7">
    <source>
        <dbReference type="PROSITE" id="PS50066"/>
    </source>
</evidence>
<keyword evidence="6" id="KW-0175">Coiled coil</keyword>
<keyword evidence="4" id="KW-0804">Transcription</keyword>
<proteinExistence type="evidence at transcript level"/>
<dbReference type="GO" id="GO:0045944">
    <property type="term" value="P:positive regulation of transcription by RNA polymerase II"/>
    <property type="evidence" value="ECO:0007669"/>
    <property type="project" value="InterPro"/>
</dbReference>
<accession>A0A1S5UZ34</accession>
<keyword evidence="5" id="KW-0539">Nucleus</keyword>
<evidence type="ECO:0000313" key="9">
    <source>
        <dbReference type="EMBL" id="AQN67667.1"/>
    </source>
</evidence>
<sequence>MGRGRVQLKRIENKINRQVTFSKRRTGLLKKAHEISVLCDAEVGLIIFSAKGKLYEYSSDSCMEKILERYERYSYADRQMLTSDADTNGSWSLEHAKLKARMEILQKNQRHFMGEDLESLSLKELQNLEQQLDSAIKHVRSRKNQLMFESISELQKKDKSLQEQNNNLAKKIKEKEKEKAMARQENPALDASTLLLEQRLQPSNSISIPDARGGTCEDPVSPTHHRVNALLPAWMVRHLND</sequence>
<dbReference type="PROSITE" id="PS51297">
    <property type="entry name" value="K_BOX"/>
    <property type="match status" value="1"/>
</dbReference>
<evidence type="ECO:0000259" key="8">
    <source>
        <dbReference type="PROSITE" id="PS51297"/>
    </source>
</evidence>
<dbReference type="Gene3D" id="3.40.1810.10">
    <property type="entry name" value="Transcription factor, MADS-box"/>
    <property type="match status" value="1"/>
</dbReference>
<evidence type="ECO:0000256" key="4">
    <source>
        <dbReference type="ARBA" id="ARBA00023163"/>
    </source>
</evidence>
<dbReference type="PRINTS" id="PR00404">
    <property type="entry name" value="MADSDOMAIN"/>
</dbReference>
<dbReference type="GO" id="GO:0046983">
    <property type="term" value="F:protein dimerization activity"/>
    <property type="evidence" value="ECO:0007669"/>
    <property type="project" value="InterPro"/>
</dbReference>
<dbReference type="InterPro" id="IPR036879">
    <property type="entry name" value="TF_MADSbox_sf"/>
</dbReference>
<dbReference type="FunFam" id="3.40.1810.10:FF:000003">
    <property type="entry name" value="MADS-box transcription factor MADS-MC"/>
    <property type="match status" value="1"/>
</dbReference>
<dbReference type="PROSITE" id="PS00350">
    <property type="entry name" value="MADS_BOX_1"/>
    <property type="match status" value="1"/>
</dbReference>
<feature type="coiled-coil region" evidence="6">
    <location>
        <begin position="122"/>
        <end position="185"/>
    </location>
</feature>
<feature type="domain" description="K-box" evidence="8">
    <location>
        <begin position="88"/>
        <end position="178"/>
    </location>
</feature>
<dbReference type="InterPro" id="IPR002100">
    <property type="entry name" value="TF_MADSbox"/>
</dbReference>
<dbReference type="InterPro" id="IPR033896">
    <property type="entry name" value="MEF2-like_N"/>
</dbReference>
<keyword evidence="2" id="KW-0805">Transcription regulation</keyword>
<dbReference type="AlphaFoldDB" id="A0A1S5UZ34"/>
<dbReference type="GO" id="GO:0005634">
    <property type="term" value="C:nucleus"/>
    <property type="evidence" value="ECO:0007669"/>
    <property type="project" value="UniProtKB-SubCell"/>
</dbReference>
<dbReference type="InterPro" id="IPR050142">
    <property type="entry name" value="MADS-box/MEF2_TF"/>
</dbReference>
<dbReference type="CDD" id="cd00265">
    <property type="entry name" value="MADS_MEF2_like"/>
    <property type="match status" value="1"/>
</dbReference>
<dbReference type="InterPro" id="IPR002487">
    <property type="entry name" value="TF_Kbox"/>
</dbReference>
<keyword evidence="3" id="KW-0238">DNA-binding</keyword>
<comment type="subcellular location">
    <subcellularLocation>
        <location evidence="1">Nucleus</location>
    </subcellularLocation>
</comment>
<dbReference type="PROSITE" id="PS50066">
    <property type="entry name" value="MADS_BOX_2"/>
    <property type="match status" value="1"/>
</dbReference>
<organism evidence="9">
    <name type="scientific">Passiflora edulis</name>
    <name type="common">Passion fruit</name>
    <dbReference type="NCBI Taxonomy" id="78168"/>
    <lineage>
        <taxon>Eukaryota</taxon>
        <taxon>Viridiplantae</taxon>
        <taxon>Streptophyta</taxon>
        <taxon>Embryophyta</taxon>
        <taxon>Tracheophyta</taxon>
        <taxon>Spermatophyta</taxon>
        <taxon>Magnoliopsida</taxon>
        <taxon>eudicotyledons</taxon>
        <taxon>Gunneridae</taxon>
        <taxon>Pentapetalae</taxon>
        <taxon>rosids</taxon>
        <taxon>fabids</taxon>
        <taxon>Malpighiales</taxon>
        <taxon>Passifloraceae</taxon>
        <taxon>Passiflora</taxon>
    </lineage>
</organism>
<dbReference type="EMBL" id="KY471458">
    <property type="protein sequence ID" value="AQN67667.1"/>
    <property type="molecule type" value="mRNA"/>
</dbReference>
<protein>
    <submittedName>
        <fullName evidence="9">Fruitfull</fullName>
    </submittedName>
</protein>
<name>A0A1S5UZ34_PASED</name>
<reference evidence="9" key="2">
    <citation type="submission" date="2017-01" db="EMBL/GenBank/DDBJ databases">
        <authorList>
            <person name="Mah S.A."/>
            <person name="Swanson W.J."/>
            <person name="Moy G.W."/>
            <person name="Vacquier V.D."/>
        </authorList>
    </citation>
    <scope>NUCLEOTIDE SEQUENCE</scope>
</reference>
<dbReference type="SUPFAM" id="SSF55455">
    <property type="entry name" value="SRF-like"/>
    <property type="match status" value="1"/>
</dbReference>
<dbReference type="GO" id="GO:0003700">
    <property type="term" value="F:DNA-binding transcription factor activity"/>
    <property type="evidence" value="ECO:0007669"/>
    <property type="project" value="InterPro"/>
</dbReference>
<dbReference type="Pfam" id="PF01486">
    <property type="entry name" value="K-box"/>
    <property type="match status" value="1"/>
</dbReference>
<evidence type="ECO:0000256" key="1">
    <source>
        <dbReference type="ARBA" id="ARBA00004123"/>
    </source>
</evidence>
<evidence type="ECO:0000256" key="3">
    <source>
        <dbReference type="ARBA" id="ARBA00023125"/>
    </source>
</evidence>